<protein>
    <submittedName>
        <fullName evidence="2">Uncharacterized protein</fullName>
    </submittedName>
</protein>
<keyword evidence="3" id="KW-1185">Reference proteome</keyword>
<organism evidence="2 3">
    <name type="scientific">Lunasporangiospora selenospora</name>
    <dbReference type="NCBI Taxonomy" id="979761"/>
    <lineage>
        <taxon>Eukaryota</taxon>
        <taxon>Fungi</taxon>
        <taxon>Fungi incertae sedis</taxon>
        <taxon>Mucoromycota</taxon>
        <taxon>Mortierellomycotina</taxon>
        <taxon>Mortierellomycetes</taxon>
        <taxon>Mortierellales</taxon>
        <taxon>Mortierellaceae</taxon>
        <taxon>Lunasporangiospora</taxon>
    </lineage>
</organism>
<name>A0A9P6FKE5_9FUNG</name>
<accession>A0A9P6FKE5</accession>
<dbReference type="EMBL" id="JAABOA010005053">
    <property type="protein sequence ID" value="KAF9577278.1"/>
    <property type="molecule type" value="Genomic_DNA"/>
</dbReference>
<comment type="caution">
    <text evidence="2">The sequence shown here is derived from an EMBL/GenBank/DDBJ whole genome shotgun (WGS) entry which is preliminary data.</text>
</comment>
<gene>
    <name evidence="2" type="ORF">BGW38_007625</name>
</gene>
<feature type="region of interest" description="Disordered" evidence="1">
    <location>
        <begin position="163"/>
        <end position="185"/>
    </location>
</feature>
<evidence type="ECO:0000256" key="1">
    <source>
        <dbReference type="SAM" id="MobiDB-lite"/>
    </source>
</evidence>
<sequence>ALLYFRANLQSTLLPTPASDNHSHDHIHDPVYHDNHQQFHSQTNEHRQKSLKDRRPTVPLTLDEFAALDDIAEAIVKVETHRVFNDGERFERIRGTKIQKNLDLVKTIRDQIDCWTQHGSWKRISDKELHLEQLEATGSPQGRLRTMGDTRFAKCDARFMDSLDRSRTTGNRDGSAPSAGHQEERLHVLGEYDAENERLMVREAVKYRWVPDEERCGPVRPSPAGTLPPTGEDKNRTKMGFADDRAEYRPFTPQKFCQVLNQRNMLVVGDLTQFQFHDLFLSASGMNYNCFGELGCLHKAPHDLCPRGGGFPAQLKYARNDVLSVPSAFNPEDDEYPNAMTVEQPWASSELLKRYKIVFLNKGLFWQTDDEFLTELVFTMKYMWKFYPDNLVIYRATHPVSSECLKMKNEHEDEAIASKDGLTSVVPGTILQRPLTETPRRESDNQGRKPVYRPTLADIQRQNKLARAVIESAGGIFLDTEAMFGMRPDGRLGNGDCSRFCAPGPLDAYTDLLYNTLRILQS</sequence>
<evidence type="ECO:0000313" key="2">
    <source>
        <dbReference type="EMBL" id="KAF9577278.1"/>
    </source>
</evidence>
<dbReference type="AlphaFoldDB" id="A0A9P6FKE5"/>
<evidence type="ECO:0000313" key="3">
    <source>
        <dbReference type="Proteomes" id="UP000780801"/>
    </source>
</evidence>
<reference evidence="2" key="1">
    <citation type="journal article" date="2020" name="Fungal Divers.">
        <title>Resolving the Mortierellaceae phylogeny through synthesis of multi-gene phylogenetics and phylogenomics.</title>
        <authorList>
            <person name="Vandepol N."/>
            <person name="Liber J."/>
            <person name="Desiro A."/>
            <person name="Na H."/>
            <person name="Kennedy M."/>
            <person name="Barry K."/>
            <person name="Grigoriev I.V."/>
            <person name="Miller A.N."/>
            <person name="O'Donnell K."/>
            <person name="Stajich J.E."/>
            <person name="Bonito G."/>
        </authorList>
    </citation>
    <scope>NUCLEOTIDE SEQUENCE</scope>
    <source>
        <strain evidence="2">KOD1015</strain>
    </source>
</reference>
<proteinExistence type="predicted"/>
<dbReference type="OrthoDB" id="630188at2759"/>
<feature type="non-terminal residue" evidence="2">
    <location>
        <position position="1"/>
    </location>
</feature>
<dbReference type="Proteomes" id="UP000780801">
    <property type="component" value="Unassembled WGS sequence"/>
</dbReference>